<evidence type="ECO:0008006" key="5">
    <source>
        <dbReference type="Google" id="ProtNLM"/>
    </source>
</evidence>
<feature type="signal peptide" evidence="2">
    <location>
        <begin position="1"/>
        <end position="18"/>
    </location>
</feature>
<proteinExistence type="predicted"/>
<evidence type="ECO:0000256" key="1">
    <source>
        <dbReference type="SAM" id="Phobius"/>
    </source>
</evidence>
<feature type="chain" id="PRO_5009325430" description="G-protein coupled receptors family 2 profile 2 domain-containing protein" evidence="2">
    <location>
        <begin position="19"/>
        <end position="401"/>
    </location>
</feature>
<feature type="transmembrane region" description="Helical" evidence="1">
    <location>
        <begin position="214"/>
        <end position="240"/>
    </location>
</feature>
<feature type="transmembrane region" description="Helical" evidence="1">
    <location>
        <begin position="180"/>
        <end position="202"/>
    </location>
</feature>
<gene>
    <name evidence="3" type="primary">106092009</name>
</gene>
<accession>A0A1I8NSJ3</accession>
<keyword evidence="1" id="KW-0472">Membrane</keyword>
<feature type="transmembrane region" description="Helical" evidence="1">
    <location>
        <begin position="275"/>
        <end position="304"/>
    </location>
</feature>
<evidence type="ECO:0000256" key="2">
    <source>
        <dbReference type="SAM" id="SignalP"/>
    </source>
</evidence>
<reference evidence="3" key="1">
    <citation type="submission" date="2020-05" db="UniProtKB">
        <authorList>
            <consortium name="EnsemblMetazoa"/>
        </authorList>
    </citation>
    <scope>IDENTIFICATION</scope>
    <source>
        <strain evidence="3">USDA</strain>
    </source>
</reference>
<feature type="transmembrane region" description="Helical" evidence="1">
    <location>
        <begin position="145"/>
        <end position="168"/>
    </location>
</feature>
<dbReference type="EnsemblMetazoa" id="SCAU001631-RA">
    <property type="protein sequence ID" value="SCAU001631-PA"/>
    <property type="gene ID" value="SCAU001631"/>
</dbReference>
<dbReference type="AlphaFoldDB" id="A0A1I8NSJ3"/>
<dbReference type="Proteomes" id="UP000095300">
    <property type="component" value="Unassembled WGS sequence"/>
</dbReference>
<keyword evidence="1" id="KW-0812">Transmembrane</keyword>
<feature type="transmembrane region" description="Helical" evidence="1">
    <location>
        <begin position="325"/>
        <end position="343"/>
    </location>
</feature>
<evidence type="ECO:0000313" key="3">
    <source>
        <dbReference type="EnsemblMetazoa" id="SCAU001631-PA"/>
    </source>
</evidence>
<dbReference type="KEGG" id="scac:106092009"/>
<keyword evidence="1" id="KW-1133">Transmembrane helix</keyword>
<keyword evidence="2" id="KW-0732">Signal</keyword>
<dbReference type="VEuPathDB" id="VectorBase:SCAU001631"/>
<feature type="transmembrane region" description="Helical" evidence="1">
    <location>
        <begin position="349"/>
        <end position="371"/>
    </location>
</feature>
<dbReference type="PANTHER" id="PTHR47154">
    <property type="entry name" value="G-PROTEIN COUPLED RECEPTOR MTH-RELATED"/>
    <property type="match status" value="1"/>
</dbReference>
<organism evidence="3 4">
    <name type="scientific">Stomoxys calcitrans</name>
    <name type="common">Stable fly</name>
    <name type="synonym">Conops calcitrans</name>
    <dbReference type="NCBI Taxonomy" id="35570"/>
    <lineage>
        <taxon>Eukaryota</taxon>
        <taxon>Metazoa</taxon>
        <taxon>Ecdysozoa</taxon>
        <taxon>Arthropoda</taxon>
        <taxon>Hexapoda</taxon>
        <taxon>Insecta</taxon>
        <taxon>Pterygota</taxon>
        <taxon>Neoptera</taxon>
        <taxon>Endopterygota</taxon>
        <taxon>Diptera</taxon>
        <taxon>Brachycera</taxon>
        <taxon>Muscomorpha</taxon>
        <taxon>Muscoidea</taxon>
        <taxon>Muscidae</taxon>
        <taxon>Stomoxys</taxon>
    </lineage>
</organism>
<evidence type="ECO:0000313" key="4">
    <source>
        <dbReference type="Proteomes" id="UP000095300"/>
    </source>
</evidence>
<dbReference type="GO" id="GO:0005886">
    <property type="term" value="C:plasma membrane"/>
    <property type="evidence" value="ECO:0007669"/>
    <property type="project" value="TreeGrafter"/>
</dbReference>
<feature type="transmembrane region" description="Helical" evidence="1">
    <location>
        <begin position="252"/>
        <end position="269"/>
    </location>
</feature>
<dbReference type="PANTHER" id="PTHR47154:SF2">
    <property type="entry name" value="G-PROTEIN COUPLED RECEPTOR MTH-RELATED"/>
    <property type="match status" value="1"/>
</dbReference>
<sequence length="401" mass="47577">MALLQLLTFVWFFGIVVTSHDICRSDEAFCIGQCCNSADFYRVNIKRCELIRKYFNFSYETKLSAFKGDQRFMNLLLQFWHDISTPCLKAKDVHSMWHIGYQRSPKKLDHVPQYCFKRTEDENGLIAVKPLECAEKHNRYRYARYAILIALVLSKLLYLLTIYMYSVVKEFQGNLRFRLFVWYLTSVVMGHSWFIIFVNFIWNYDGMELVTRVIGVFGSYFNVTIFLSMNVICFEVWITFKELWQKNEKIRYVVYAIYVWGVPMMLFIVNSLERSRTLCFCVVMFALFSSFVTFTCVVCHIIRIRIRIMNAETAKSVIVETTKTLCRLFIMMGMPRILLFIPLYVCREIYFAIFLYTFLALEAPLIFKLFVLKEKPWSWIKSQIMQSPSETKSLESSDIQI</sequence>
<dbReference type="InterPro" id="IPR051384">
    <property type="entry name" value="Mth_GPCR"/>
</dbReference>
<keyword evidence="4" id="KW-1185">Reference proteome</keyword>
<dbReference type="OrthoDB" id="6134459at2759"/>
<dbReference type="Gene3D" id="1.20.1070.10">
    <property type="entry name" value="Rhodopsin 7-helix transmembrane proteins"/>
    <property type="match status" value="1"/>
</dbReference>
<protein>
    <recommendedName>
        <fullName evidence="5">G-protein coupled receptors family 2 profile 2 domain-containing protein</fullName>
    </recommendedName>
</protein>
<name>A0A1I8NSJ3_STOCA</name>
<dbReference type="GO" id="GO:0008528">
    <property type="term" value="F:G protein-coupled peptide receptor activity"/>
    <property type="evidence" value="ECO:0007669"/>
    <property type="project" value="TreeGrafter"/>
</dbReference>